<gene>
    <name evidence="1" type="ORF">FJM67_15930</name>
</gene>
<dbReference type="OrthoDB" id="6107577at2"/>
<dbReference type="RefSeq" id="WP_140591422.1">
    <property type="nucleotide sequence ID" value="NZ_VFRR01000057.1"/>
</dbReference>
<name>A0A501WER5_9GAMM</name>
<evidence type="ECO:0000313" key="2">
    <source>
        <dbReference type="Proteomes" id="UP000315901"/>
    </source>
</evidence>
<evidence type="ECO:0000313" key="1">
    <source>
        <dbReference type="EMBL" id="TPE46564.1"/>
    </source>
</evidence>
<keyword evidence="2" id="KW-1185">Reference proteome</keyword>
<dbReference type="EMBL" id="VFRR01000057">
    <property type="protein sequence ID" value="TPE46564.1"/>
    <property type="molecule type" value="Genomic_DNA"/>
</dbReference>
<reference evidence="1 2" key="1">
    <citation type="submission" date="2019-06" db="EMBL/GenBank/DDBJ databases">
        <title>A novel bacterium of genus Marinomonas, isolated from coastal sand.</title>
        <authorList>
            <person name="Huang H."/>
            <person name="Mo K."/>
            <person name="Hu Y."/>
        </authorList>
    </citation>
    <scope>NUCLEOTIDE SEQUENCE [LARGE SCALE GENOMIC DNA]</scope>
    <source>
        <strain evidence="1 2">HB171799</strain>
    </source>
</reference>
<dbReference type="AlphaFoldDB" id="A0A501WER5"/>
<accession>A0A501WER5</accession>
<organism evidence="1 2">
    <name type="scientific">Maribrevibacterium harenarium</name>
    <dbReference type="NCBI Taxonomy" id="2589817"/>
    <lineage>
        <taxon>Bacteria</taxon>
        <taxon>Pseudomonadati</taxon>
        <taxon>Pseudomonadota</taxon>
        <taxon>Gammaproteobacteria</taxon>
        <taxon>Oceanospirillales</taxon>
        <taxon>Oceanospirillaceae</taxon>
        <taxon>Maribrevibacterium</taxon>
    </lineage>
</organism>
<proteinExistence type="predicted"/>
<dbReference type="Proteomes" id="UP000315901">
    <property type="component" value="Unassembled WGS sequence"/>
</dbReference>
<sequence length="81" mass="9089">MKRTETLIGKYGNAATHSEYLVVEIECTSSTPDSQCGKKFSVQRHYQTFNGEALEPLGGVKPERFRVPSTNEIIEKMSLSH</sequence>
<protein>
    <submittedName>
        <fullName evidence="1">Uncharacterized protein</fullName>
    </submittedName>
</protein>
<comment type="caution">
    <text evidence="1">The sequence shown here is derived from an EMBL/GenBank/DDBJ whole genome shotgun (WGS) entry which is preliminary data.</text>
</comment>